<dbReference type="InterPro" id="IPR043715">
    <property type="entry name" value="DUF5656"/>
</dbReference>
<feature type="transmembrane region" description="Helical" evidence="1">
    <location>
        <begin position="240"/>
        <end position="257"/>
    </location>
</feature>
<proteinExistence type="predicted"/>
<comment type="caution">
    <text evidence="2">The sequence shown here is derived from an EMBL/GenBank/DDBJ whole genome shotgun (WGS) entry which is preliminary data.</text>
</comment>
<name>A0A0G0KGE6_9BACT</name>
<dbReference type="AlphaFoldDB" id="A0A0G0KGE6"/>
<keyword evidence="1" id="KW-0472">Membrane</keyword>
<evidence type="ECO:0000313" key="2">
    <source>
        <dbReference type="EMBL" id="KKQ48269.1"/>
    </source>
</evidence>
<evidence type="ECO:0000313" key="3">
    <source>
        <dbReference type="Proteomes" id="UP000034366"/>
    </source>
</evidence>
<dbReference type="EMBL" id="LBTW01000038">
    <property type="protein sequence ID" value="KKQ48269.1"/>
    <property type="molecule type" value="Genomic_DNA"/>
</dbReference>
<gene>
    <name evidence="2" type="ORF">US67_C0038G0010</name>
</gene>
<organism evidence="2 3">
    <name type="scientific">Candidatus Woesebacteria bacterium GW2011_GWD1_38_10</name>
    <dbReference type="NCBI Taxonomy" id="1618592"/>
    <lineage>
        <taxon>Bacteria</taxon>
        <taxon>Candidatus Woeseibacteriota</taxon>
    </lineage>
</organism>
<feature type="transmembrane region" description="Helical" evidence="1">
    <location>
        <begin position="208"/>
        <end position="228"/>
    </location>
</feature>
<feature type="transmembrane region" description="Helical" evidence="1">
    <location>
        <begin position="149"/>
        <end position="169"/>
    </location>
</feature>
<evidence type="ECO:0000256" key="1">
    <source>
        <dbReference type="SAM" id="Phobius"/>
    </source>
</evidence>
<keyword evidence="1" id="KW-0812">Transmembrane</keyword>
<feature type="transmembrane region" description="Helical" evidence="1">
    <location>
        <begin position="126"/>
        <end position="143"/>
    </location>
</feature>
<reference evidence="2 3" key="1">
    <citation type="journal article" date="2015" name="Nature">
        <title>rRNA introns, odd ribosomes, and small enigmatic genomes across a large radiation of phyla.</title>
        <authorList>
            <person name="Brown C.T."/>
            <person name="Hug L.A."/>
            <person name="Thomas B.C."/>
            <person name="Sharon I."/>
            <person name="Castelle C.J."/>
            <person name="Singh A."/>
            <person name="Wilkins M.J."/>
            <person name="Williams K.H."/>
            <person name="Banfield J.F."/>
        </authorList>
    </citation>
    <scope>NUCLEOTIDE SEQUENCE [LARGE SCALE GENOMIC DNA]</scope>
</reference>
<feature type="transmembrane region" description="Helical" evidence="1">
    <location>
        <begin position="33"/>
        <end position="49"/>
    </location>
</feature>
<sequence length="260" mass="29513">MLLNKRKRFFLSSIILTALSIWIQNTGDVKTKFIGIGILGIATIIAIWFSLREGLKSRTSILIFILPVYFSIGSALFWFLLPSSILTRIVTPLIYAVVMYFLLLTQNVFSVSYIKTIALFRAAKGVGFLLTLFTYFLAMDAIISLRLPYLFLGLLVFIFTFPLTVQGLWTVTLDKKFNRYLLVMATIISYIQSQVAMILFFWPVGVVVGSLFLTIMYYIVLGLGHNELDGRLFPQTVREYLTIGVVVFLVMLFSTTWNGA</sequence>
<protein>
    <submittedName>
        <fullName evidence="2">Uncharacterized protein</fullName>
    </submittedName>
</protein>
<keyword evidence="1" id="KW-1133">Transmembrane helix</keyword>
<dbReference type="Pfam" id="PF18900">
    <property type="entry name" value="DUF5656"/>
    <property type="match status" value="1"/>
</dbReference>
<dbReference type="Proteomes" id="UP000034366">
    <property type="component" value="Unassembled WGS sequence"/>
</dbReference>
<feature type="transmembrane region" description="Helical" evidence="1">
    <location>
        <begin position="93"/>
        <end position="114"/>
    </location>
</feature>
<feature type="transmembrane region" description="Helical" evidence="1">
    <location>
        <begin position="61"/>
        <end position="81"/>
    </location>
</feature>
<accession>A0A0G0KGE6</accession>